<dbReference type="GO" id="GO:0005737">
    <property type="term" value="C:cytoplasm"/>
    <property type="evidence" value="ECO:0007669"/>
    <property type="project" value="UniProtKB-SubCell"/>
</dbReference>
<dbReference type="HAMAP" id="MF_00004">
    <property type="entry name" value="Aden_phosphoribosyltr"/>
    <property type="match status" value="1"/>
</dbReference>
<dbReference type="InterPro" id="IPR005764">
    <property type="entry name" value="Ade_phspho_trans"/>
</dbReference>
<dbReference type="FunFam" id="3.40.50.2020:FF:000004">
    <property type="entry name" value="Adenine phosphoribosyltransferase"/>
    <property type="match status" value="1"/>
</dbReference>
<keyword evidence="9 12" id="KW-0328">Glycosyltransferase</keyword>
<reference evidence="14 15" key="1">
    <citation type="submission" date="2020-08" db="EMBL/GenBank/DDBJ databases">
        <title>Genomic Encyclopedia of Type Strains, Phase IV (KMG-IV): sequencing the most valuable type-strain genomes for metagenomic binning, comparative biology and taxonomic classification.</title>
        <authorList>
            <person name="Goeker M."/>
        </authorList>
    </citation>
    <scope>NUCLEOTIDE SEQUENCE [LARGE SCALE GENOMIC DNA]</scope>
    <source>
        <strain evidence="14 15">DSM 25799</strain>
    </source>
</reference>
<dbReference type="GO" id="GO:0003999">
    <property type="term" value="F:adenine phosphoribosyltransferase activity"/>
    <property type="evidence" value="ECO:0007669"/>
    <property type="project" value="UniProtKB-UniRule"/>
</dbReference>
<feature type="domain" description="Phosphoribosyltransferase" evidence="13">
    <location>
        <begin position="32"/>
        <end position="150"/>
    </location>
</feature>
<dbReference type="GO" id="GO:0016208">
    <property type="term" value="F:AMP binding"/>
    <property type="evidence" value="ECO:0007669"/>
    <property type="project" value="TreeGrafter"/>
</dbReference>
<comment type="similarity">
    <text evidence="5 12">Belongs to the purine/pyrimidine phosphoribosyltransferase family.</text>
</comment>
<dbReference type="GO" id="GO:0006168">
    <property type="term" value="P:adenine salvage"/>
    <property type="evidence" value="ECO:0007669"/>
    <property type="project" value="InterPro"/>
</dbReference>
<comment type="subcellular location">
    <subcellularLocation>
        <location evidence="3 12">Cytoplasm</location>
    </subcellularLocation>
</comment>
<comment type="catalytic activity">
    <reaction evidence="1 12">
        <text>AMP + diphosphate = 5-phospho-alpha-D-ribose 1-diphosphate + adenine</text>
        <dbReference type="Rhea" id="RHEA:16609"/>
        <dbReference type="ChEBI" id="CHEBI:16708"/>
        <dbReference type="ChEBI" id="CHEBI:33019"/>
        <dbReference type="ChEBI" id="CHEBI:58017"/>
        <dbReference type="ChEBI" id="CHEBI:456215"/>
        <dbReference type="EC" id="2.4.2.7"/>
    </reaction>
</comment>
<evidence type="ECO:0000256" key="12">
    <source>
        <dbReference type="HAMAP-Rule" id="MF_00004"/>
    </source>
</evidence>
<dbReference type="RefSeq" id="WP_183329192.1">
    <property type="nucleotide sequence ID" value="NZ_JACHHK010000010.1"/>
</dbReference>
<dbReference type="InterPro" id="IPR000836">
    <property type="entry name" value="PRTase_dom"/>
</dbReference>
<dbReference type="NCBIfam" id="TIGR01090">
    <property type="entry name" value="apt"/>
    <property type="match status" value="1"/>
</dbReference>
<dbReference type="Pfam" id="PF00156">
    <property type="entry name" value="Pribosyltran"/>
    <property type="match status" value="1"/>
</dbReference>
<dbReference type="InterPro" id="IPR050054">
    <property type="entry name" value="UPRTase/APRTase"/>
</dbReference>
<sequence>MDLKNYIASIPGFPKEGIIFRDVTPILQNADVMRSVIDAFDAFVKEQNADFILAPEARGFLFGTTVAMECGIGFAPVRKPGKLPRKSISETYQLEYGTDELCIHADAIQPGQKVVVIDDLLATGGTVEAIIKLVHKMGGEVVGCAFVIELDDLNGKERFGDIPVCSLTHFAGE</sequence>
<evidence type="ECO:0000256" key="4">
    <source>
        <dbReference type="ARBA" id="ARBA00004659"/>
    </source>
</evidence>
<evidence type="ECO:0000313" key="15">
    <source>
        <dbReference type="Proteomes" id="UP000539953"/>
    </source>
</evidence>
<evidence type="ECO:0000256" key="10">
    <source>
        <dbReference type="ARBA" id="ARBA00022679"/>
    </source>
</evidence>
<evidence type="ECO:0000256" key="11">
    <source>
        <dbReference type="ARBA" id="ARBA00022726"/>
    </source>
</evidence>
<comment type="function">
    <text evidence="2 12">Catalyzes a salvage reaction resulting in the formation of AMP, that is energically less costly than de novo synthesis.</text>
</comment>
<evidence type="ECO:0000256" key="9">
    <source>
        <dbReference type="ARBA" id="ARBA00022676"/>
    </source>
</evidence>
<keyword evidence="11 12" id="KW-0660">Purine salvage</keyword>
<evidence type="ECO:0000256" key="7">
    <source>
        <dbReference type="ARBA" id="ARBA00011893"/>
    </source>
</evidence>
<dbReference type="Proteomes" id="UP000539953">
    <property type="component" value="Unassembled WGS sequence"/>
</dbReference>
<name>A0A7W8CYE4_9FIRM</name>
<comment type="caution">
    <text evidence="14">The sequence shown here is derived from an EMBL/GenBank/DDBJ whole genome shotgun (WGS) entry which is preliminary data.</text>
</comment>
<dbReference type="InterPro" id="IPR029057">
    <property type="entry name" value="PRTase-like"/>
</dbReference>
<dbReference type="GO" id="GO:0006166">
    <property type="term" value="P:purine ribonucleoside salvage"/>
    <property type="evidence" value="ECO:0007669"/>
    <property type="project" value="UniProtKB-UniRule"/>
</dbReference>
<dbReference type="CDD" id="cd06223">
    <property type="entry name" value="PRTases_typeI"/>
    <property type="match status" value="1"/>
</dbReference>
<keyword evidence="10 12" id="KW-0808">Transferase</keyword>
<organism evidence="14 15">
    <name type="scientific">Catenisphaera adipataccumulans</name>
    <dbReference type="NCBI Taxonomy" id="700500"/>
    <lineage>
        <taxon>Bacteria</taxon>
        <taxon>Bacillati</taxon>
        <taxon>Bacillota</taxon>
        <taxon>Erysipelotrichia</taxon>
        <taxon>Erysipelotrichales</taxon>
        <taxon>Erysipelotrichaceae</taxon>
        <taxon>Catenisphaera</taxon>
    </lineage>
</organism>
<gene>
    <name evidence="12" type="primary">apt</name>
    <name evidence="14" type="ORF">HNQ47_001945</name>
</gene>
<dbReference type="EMBL" id="JACHHK010000010">
    <property type="protein sequence ID" value="MBB5183897.1"/>
    <property type="molecule type" value="Genomic_DNA"/>
</dbReference>
<dbReference type="GO" id="GO:0002055">
    <property type="term" value="F:adenine binding"/>
    <property type="evidence" value="ECO:0007669"/>
    <property type="project" value="TreeGrafter"/>
</dbReference>
<keyword evidence="15" id="KW-1185">Reference proteome</keyword>
<evidence type="ECO:0000256" key="5">
    <source>
        <dbReference type="ARBA" id="ARBA00008391"/>
    </source>
</evidence>
<dbReference type="GO" id="GO:0044209">
    <property type="term" value="P:AMP salvage"/>
    <property type="evidence" value="ECO:0007669"/>
    <property type="project" value="UniProtKB-UniRule"/>
</dbReference>
<accession>A0A7W8CYE4</accession>
<dbReference type="NCBIfam" id="NF002634">
    <property type="entry name" value="PRK02304.1-3"/>
    <property type="match status" value="1"/>
</dbReference>
<dbReference type="EC" id="2.4.2.7" evidence="7 12"/>
<evidence type="ECO:0000259" key="13">
    <source>
        <dbReference type="Pfam" id="PF00156"/>
    </source>
</evidence>
<dbReference type="Gene3D" id="3.40.50.2020">
    <property type="match status" value="1"/>
</dbReference>
<dbReference type="AlphaFoldDB" id="A0A7W8CYE4"/>
<comment type="subunit">
    <text evidence="6 12">Homodimer.</text>
</comment>
<evidence type="ECO:0000313" key="14">
    <source>
        <dbReference type="EMBL" id="MBB5183897.1"/>
    </source>
</evidence>
<dbReference type="PANTHER" id="PTHR32315:SF3">
    <property type="entry name" value="ADENINE PHOSPHORIBOSYLTRANSFERASE"/>
    <property type="match status" value="1"/>
</dbReference>
<evidence type="ECO:0000256" key="8">
    <source>
        <dbReference type="ARBA" id="ARBA00022490"/>
    </source>
</evidence>
<dbReference type="NCBIfam" id="NF002636">
    <property type="entry name" value="PRK02304.1-5"/>
    <property type="match status" value="1"/>
</dbReference>
<comment type="pathway">
    <text evidence="4 12">Purine metabolism; AMP biosynthesis via salvage pathway; AMP from adenine: step 1/1.</text>
</comment>
<proteinExistence type="inferred from homology"/>
<dbReference type="UniPathway" id="UPA00588">
    <property type="reaction ID" value="UER00646"/>
</dbReference>
<evidence type="ECO:0000256" key="2">
    <source>
        <dbReference type="ARBA" id="ARBA00003968"/>
    </source>
</evidence>
<dbReference type="NCBIfam" id="NF002633">
    <property type="entry name" value="PRK02304.1-2"/>
    <property type="match status" value="1"/>
</dbReference>
<keyword evidence="8 12" id="KW-0963">Cytoplasm</keyword>
<evidence type="ECO:0000256" key="3">
    <source>
        <dbReference type="ARBA" id="ARBA00004496"/>
    </source>
</evidence>
<evidence type="ECO:0000256" key="6">
    <source>
        <dbReference type="ARBA" id="ARBA00011738"/>
    </source>
</evidence>
<dbReference type="SUPFAM" id="SSF53271">
    <property type="entry name" value="PRTase-like"/>
    <property type="match status" value="1"/>
</dbReference>
<protein>
    <recommendedName>
        <fullName evidence="7 12">Adenine phosphoribosyltransferase</fullName>
        <shortName evidence="12">APRT</shortName>
        <ecNumber evidence="7 12">2.4.2.7</ecNumber>
    </recommendedName>
</protein>
<dbReference type="PANTHER" id="PTHR32315">
    <property type="entry name" value="ADENINE PHOSPHORIBOSYLTRANSFERASE"/>
    <property type="match status" value="1"/>
</dbReference>
<evidence type="ECO:0000256" key="1">
    <source>
        <dbReference type="ARBA" id="ARBA00000868"/>
    </source>
</evidence>